<evidence type="ECO:0008006" key="3">
    <source>
        <dbReference type="Google" id="ProtNLM"/>
    </source>
</evidence>
<dbReference type="Gene3D" id="1.10.600.10">
    <property type="entry name" value="Farnesyl Diphosphate Synthase"/>
    <property type="match status" value="1"/>
</dbReference>
<accession>A0ABU2FCU3</accession>
<organism evidence="1 2">
    <name type="scientific">Haloarcula saliterrae</name>
    <dbReference type="NCBI Taxonomy" id="2950534"/>
    <lineage>
        <taxon>Archaea</taxon>
        <taxon>Methanobacteriati</taxon>
        <taxon>Methanobacteriota</taxon>
        <taxon>Stenosarchaea group</taxon>
        <taxon>Halobacteria</taxon>
        <taxon>Halobacteriales</taxon>
        <taxon>Haloarculaceae</taxon>
        <taxon>Haloarcula</taxon>
    </lineage>
</organism>
<dbReference type="EMBL" id="JAMQON010000003">
    <property type="protein sequence ID" value="MDS0260074.1"/>
    <property type="molecule type" value="Genomic_DNA"/>
</dbReference>
<dbReference type="Proteomes" id="UP001259659">
    <property type="component" value="Unassembled WGS sequence"/>
</dbReference>
<dbReference type="RefSeq" id="WP_310919740.1">
    <property type="nucleotide sequence ID" value="NZ_JAMQON010000003.1"/>
</dbReference>
<protein>
    <recommendedName>
        <fullName evidence="3">Polyprenyl synthetase</fullName>
    </recommendedName>
</protein>
<keyword evidence="2" id="KW-1185">Reference proteome</keyword>
<evidence type="ECO:0000313" key="2">
    <source>
        <dbReference type="Proteomes" id="UP001259659"/>
    </source>
</evidence>
<evidence type="ECO:0000313" key="1">
    <source>
        <dbReference type="EMBL" id="MDS0260074.1"/>
    </source>
</evidence>
<comment type="caution">
    <text evidence="1">The sequence shown here is derived from an EMBL/GenBank/DDBJ whole genome shotgun (WGS) entry which is preliminary data.</text>
</comment>
<reference evidence="1 2" key="1">
    <citation type="submission" date="2022-06" db="EMBL/GenBank/DDBJ databases">
        <title>Haloarcula sp. a new haloarchaeum isolate from saline soil.</title>
        <authorList>
            <person name="Strakova D."/>
            <person name="Galisteo C."/>
            <person name="Sanchez-Porro C."/>
            <person name="Ventosa A."/>
        </authorList>
    </citation>
    <scope>NUCLEOTIDE SEQUENCE [LARGE SCALE GENOMIC DNA]</scope>
    <source>
        <strain evidence="1 2">S1CR25-12</strain>
    </source>
</reference>
<proteinExistence type="predicted"/>
<name>A0ABU2FCU3_9EURY</name>
<gene>
    <name evidence="1" type="ORF">NDI56_11785</name>
</gene>
<dbReference type="InterPro" id="IPR008949">
    <property type="entry name" value="Isoprenoid_synthase_dom_sf"/>
</dbReference>
<sequence>METDGGNSLEGSGDYLQEFYEQKLIQVQTLLEEEFGSDETRQYVYRLAFKGNDVLPKRDRRPKPTTAFQADQIHRIHGGDEETRQTLLQFAIIVAEYYDIVDDVIDGDVKPGHEREAIVALQFLMPVLVRLLHRLGDDAVEYWTWEATELVECCVHEPTADEKQTEAGYLDLLEEQALLRSSITGLAAIVAGADDEEIARAEEVGRTVHKLMQFTTDLNQYGSDDDPSNAVALFDKEAFSGQYQQFKDELDETLAAYPEDYASQMRAPWQGGHMSKYPDESKDN</sequence>